<keyword evidence="4" id="KW-1185">Reference proteome</keyword>
<dbReference type="EMBL" id="SUNJ01015821">
    <property type="protein sequence ID" value="TPP39735.1"/>
    <property type="molecule type" value="Genomic_DNA"/>
</dbReference>
<name>A0A504WWJ8_FASGI</name>
<dbReference type="SUPFAM" id="SSF81296">
    <property type="entry name" value="E set domains"/>
    <property type="match status" value="1"/>
</dbReference>
<keyword evidence="1" id="KW-0732">Signal</keyword>
<dbReference type="InterPro" id="IPR003172">
    <property type="entry name" value="ML_dom"/>
</dbReference>
<evidence type="ECO:0000313" key="3">
    <source>
        <dbReference type="EMBL" id="TPP39735.1"/>
    </source>
</evidence>
<dbReference type="AlphaFoldDB" id="A0A504WWJ8"/>
<reference evidence="3 4" key="1">
    <citation type="submission" date="2019-04" db="EMBL/GenBank/DDBJ databases">
        <title>Annotation for the trematode Fasciola gigantica.</title>
        <authorList>
            <person name="Choi Y.-J."/>
        </authorList>
    </citation>
    <scope>NUCLEOTIDE SEQUENCE [LARGE SCALE GENOMIC DNA]</scope>
    <source>
        <strain evidence="3">Uganda_cow_1</strain>
    </source>
</reference>
<dbReference type="Gene3D" id="2.60.40.770">
    <property type="match status" value="1"/>
</dbReference>
<dbReference type="InterPro" id="IPR014756">
    <property type="entry name" value="Ig_E-set"/>
</dbReference>
<dbReference type="Proteomes" id="UP000316759">
    <property type="component" value="Unassembled WGS sequence"/>
</dbReference>
<gene>
    <name evidence="3" type="ORF">FGIG_10517</name>
</gene>
<dbReference type="Pfam" id="PF02221">
    <property type="entry name" value="E1_DerP2_DerF2"/>
    <property type="match status" value="1"/>
</dbReference>
<sequence length="138" mass="15791">MFNLLVLLMFAVAVEMGISGEVSRCEKSDLLVNTTVEWEGCILGFDIQFQTDRLITDGRANATYWLWNDFKIPKDLHPPHLCDSIFPECPLLPDGTIYTYKNWIGTPKKHSFQTSGTLSWTLQDQDGRRILCVNFPFS</sequence>
<protein>
    <recommendedName>
        <fullName evidence="2">MD-2-related lipid-recognition domain-containing protein</fullName>
    </recommendedName>
</protein>
<accession>A0A504WWJ8</accession>
<evidence type="ECO:0000256" key="1">
    <source>
        <dbReference type="SAM" id="SignalP"/>
    </source>
</evidence>
<feature type="signal peptide" evidence="1">
    <location>
        <begin position="1"/>
        <end position="19"/>
    </location>
</feature>
<comment type="caution">
    <text evidence="3">The sequence shown here is derived from an EMBL/GenBank/DDBJ whole genome shotgun (WGS) entry which is preliminary data.</text>
</comment>
<organism evidence="3 4">
    <name type="scientific">Fasciola gigantica</name>
    <name type="common">Giant liver fluke</name>
    <dbReference type="NCBI Taxonomy" id="46835"/>
    <lineage>
        <taxon>Eukaryota</taxon>
        <taxon>Metazoa</taxon>
        <taxon>Spiralia</taxon>
        <taxon>Lophotrochozoa</taxon>
        <taxon>Platyhelminthes</taxon>
        <taxon>Trematoda</taxon>
        <taxon>Digenea</taxon>
        <taxon>Plagiorchiida</taxon>
        <taxon>Echinostomata</taxon>
        <taxon>Echinostomatoidea</taxon>
        <taxon>Fasciolidae</taxon>
        <taxon>Fasciola</taxon>
    </lineage>
</organism>
<feature type="chain" id="PRO_5021228740" description="MD-2-related lipid-recognition domain-containing protein" evidence="1">
    <location>
        <begin position="20"/>
        <end position="138"/>
    </location>
</feature>
<evidence type="ECO:0000259" key="2">
    <source>
        <dbReference type="Pfam" id="PF02221"/>
    </source>
</evidence>
<feature type="domain" description="MD-2-related lipid-recognition" evidence="2">
    <location>
        <begin position="45"/>
        <end position="137"/>
    </location>
</feature>
<proteinExistence type="predicted"/>
<evidence type="ECO:0000313" key="4">
    <source>
        <dbReference type="Proteomes" id="UP000316759"/>
    </source>
</evidence>